<dbReference type="InterPro" id="IPR000719">
    <property type="entry name" value="Prot_kinase_dom"/>
</dbReference>
<gene>
    <name evidence="2" type="ORF">Glove_13g255</name>
</gene>
<dbReference type="InterPro" id="IPR011009">
    <property type="entry name" value="Kinase-like_dom_sf"/>
</dbReference>
<feature type="domain" description="Protein kinase" evidence="1">
    <location>
        <begin position="1"/>
        <end position="197"/>
    </location>
</feature>
<dbReference type="SUPFAM" id="SSF56112">
    <property type="entry name" value="Protein kinase-like (PK-like)"/>
    <property type="match status" value="1"/>
</dbReference>
<dbReference type="GO" id="GO:0004672">
    <property type="term" value="F:protein kinase activity"/>
    <property type="evidence" value="ECO:0007669"/>
    <property type="project" value="InterPro"/>
</dbReference>
<dbReference type="AlphaFoldDB" id="A0A397JPJ3"/>
<dbReference type="OrthoDB" id="2379186at2759"/>
<dbReference type="GO" id="GO:0005524">
    <property type="term" value="F:ATP binding"/>
    <property type="evidence" value="ECO:0007669"/>
    <property type="project" value="InterPro"/>
</dbReference>
<proteinExistence type="predicted"/>
<reference evidence="2 3" key="1">
    <citation type="submission" date="2018-08" db="EMBL/GenBank/DDBJ databases">
        <title>Genome and evolution of the arbuscular mycorrhizal fungus Diversispora epigaea (formerly Glomus versiforme) and its bacterial endosymbionts.</title>
        <authorList>
            <person name="Sun X."/>
            <person name="Fei Z."/>
            <person name="Harrison M."/>
        </authorList>
    </citation>
    <scope>NUCLEOTIDE SEQUENCE [LARGE SCALE GENOMIC DNA]</scope>
    <source>
        <strain evidence="2 3">IT104</strain>
    </source>
</reference>
<dbReference type="PROSITE" id="PS50011">
    <property type="entry name" value="PROTEIN_KINASE_DOM"/>
    <property type="match status" value="1"/>
</dbReference>
<comment type="caution">
    <text evidence="2">The sequence shown here is derived from an EMBL/GenBank/DDBJ whole genome shotgun (WGS) entry which is preliminary data.</text>
</comment>
<dbReference type="Proteomes" id="UP000266861">
    <property type="component" value="Unassembled WGS sequence"/>
</dbReference>
<dbReference type="Gene3D" id="1.10.510.10">
    <property type="entry name" value="Transferase(Phosphotransferase) domain 1"/>
    <property type="match status" value="1"/>
</dbReference>
<evidence type="ECO:0000313" key="2">
    <source>
        <dbReference type="EMBL" id="RHZ89547.1"/>
    </source>
</evidence>
<dbReference type="EMBL" id="PQFF01000011">
    <property type="protein sequence ID" value="RHZ89547.1"/>
    <property type="molecule type" value="Genomic_DNA"/>
</dbReference>
<sequence length="197" mass="22517">MEELIEKLIWKYGKCPYIFGYYVRAITVTYCYLYLEEEVLRKDLLTCDLNELVGRIQAFIIESILVDYSPTSPNASKLFSAGICYPSWQAIYGAMSNNKVLFIDQLVQVHVSEDEILPFVIFSSKGVICKSQSKAQLTKASCCVLITLEALHKIKIIHRDIRWKNVLKYIDQDKWLIIDFGDACYTTSVTSSGDILS</sequence>
<evidence type="ECO:0000313" key="3">
    <source>
        <dbReference type="Proteomes" id="UP000266861"/>
    </source>
</evidence>
<accession>A0A397JPJ3</accession>
<evidence type="ECO:0000259" key="1">
    <source>
        <dbReference type="PROSITE" id="PS50011"/>
    </source>
</evidence>
<name>A0A397JPJ3_9GLOM</name>
<protein>
    <recommendedName>
        <fullName evidence="1">Protein kinase domain-containing protein</fullName>
    </recommendedName>
</protein>
<keyword evidence="3" id="KW-1185">Reference proteome</keyword>
<organism evidence="2 3">
    <name type="scientific">Diversispora epigaea</name>
    <dbReference type="NCBI Taxonomy" id="1348612"/>
    <lineage>
        <taxon>Eukaryota</taxon>
        <taxon>Fungi</taxon>
        <taxon>Fungi incertae sedis</taxon>
        <taxon>Mucoromycota</taxon>
        <taxon>Glomeromycotina</taxon>
        <taxon>Glomeromycetes</taxon>
        <taxon>Diversisporales</taxon>
        <taxon>Diversisporaceae</taxon>
        <taxon>Diversispora</taxon>
    </lineage>
</organism>